<dbReference type="Gene3D" id="3.90.25.10">
    <property type="entry name" value="UDP-galactose 4-epimerase, domain 1"/>
    <property type="match status" value="1"/>
</dbReference>
<dbReference type="EC" id="4.2.1.45" evidence="2"/>
<dbReference type="InterPro" id="IPR016040">
    <property type="entry name" value="NAD(P)-bd_dom"/>
</dbReference>
<keyword evidence="3" id="KW-1185">Reference proteome</keyword>
<dbReference type="InterPro" id="IPR013445">
    <property type="entry name" value="CDP_4_6_deHydtase"/>
</dbReference>
<keyword evidence="2" id="KW-0456">Lyase</keyword>
<organism evidence="2 3">
    <name type="scientific">Sinorhizobium numidicum</name>
    <dbReference type="NCBI Taxonomy" id="680248"/>
    <lineage>
        <taxon>Bacteria</taxon>
        <taxon>Pseudomonadati</taxon>
        <taxon>Pseudomonadota</taxon>
        <taxon>Alphaproteobacteria</taxon>
        <taxon>Hyphomicrobiales</taxon>
        <taxon>Rhizobiaceae</taxon>
        <taxon>Sinorhizobium/Ensifer group</taxon>
        <taxon>Sinorhizobium</taxon>
    </lineage>
</organism>
<proteinExistence type="predicted"/>
<dbReference type="NCBIfam" id="TIGR02622">
    <property type="entry name" value="CDP_4_6_dhtase"/>
    <property type="match status" value="1"/>
</dbReference>
<dbReference type="Gene3D" id="3.40.50.720">
    <property type="entry name" value="NAD(P)-binding Rossmann-like Domain"/>
    <property type="match status" value="1"/>
</dbReference>
<feature type="domain" description="NAD(P)-binding" evidence="1">
    <location>
        <begin position="44"/>
        <end position="356"/>
    </location>
</feature>
<dbReference type="SUPFAM" id="SSF51735">
    <property type="entry name" value="NAD(P)-binding Rossmann-fold domains"/>
    <property type="match status" value="1"/>
</dbReference>
<dbReference type="InterPro" id="IPR050177">
    <property type="entry name" value="Lipid_A_modif_metabolic_enz"/>
</dbReference>
<dbReference type="RefSeq" id="WP_280732364.1">
    <property type="nucleotide sequence ID" value="NZ_CP120367.1"/>
</dbReference>
<dbReference type="EMBL" id="CP120370">
    <property type="protein sequence ID" value="WEX81609.1"/>
    <property type="molecule type" value="Genomic_DNA"/>
</dbReference>
<dbReference type="PANTHER" id="PTHR43245">
    <property type="entry name" value="BIFUNCTIONAL POLYMYXIN RESISTANCE PROTEIN ARNA"/>
    <property type="match status" value="1"/>
</dbReference>
<reference evidence="2 3" key="1">
    <citation type="submission" date="2023-03" db="EMBL/GenBank/DDBJ databases">
        <authorList>
            <person name="Kaur S."/>
            <person name="Espinosa-Saiz D."/>
            <person name="Velazquez E."/>
            <person name="Menendez E."/>
            <person name="diCenzo G.C."/>
        </authorList>
    </citation>
    <scope>NUCLEOTIDE SEQUENCE [LARGE SCALE GENOMIC DNA]</scope>
    <source>
        <strain evidence="2 3">LMG 27395</strain>
    </source>
</reference>
<dbReference type="Pfam" id="PF16363">
    <property type="entry name" value="GDP_Man_Dehyd"/>
    <property type="match status" value="1"/>
</dbReference>
<evidence type="ECO:0000259" key="1">
    <source>
        <dbReference type="Pfam" id="PF16363"/>
    </source>
</evidence>
<dbReference type="GO" id="GO:0047733">
    <property type="term" value="F:CDP-glucose 4,6-dehydratase activity"/>
    <property type="evidence" value="ECO:0007669"/>
    <property type="project" value="UniProtKB-EC"/>
</dbReference>
<dbReference type="InterPro" id="IPR036291">
    <property type="entry name" value="NAD(P)-bd_dom_sf"/>
</dbReference>
<evidence type="ECO:0000313" key="2">
    <source>
        <dbReference type="EMBL" id="WEX81609.1"/>
    </source>
</evidence>
<evidence type="ECO:0000313" key="3">
    <source>
        <dbReference type="Proteomes" id="UP001235547"/>
    </source>
</evidence>
<accession>A0ABY8CSP9</accession>
<name>A0ABY8CSP9_9HYPH</name>
<protein>
    <submittedName>
        <fullName evidence="2">CDP-glucose 4,6-dehydratase</fullName>
        <ecNumber evidence="2">4.2.1.45</ecNumber>
    </submittedName>
</protein>
<gene>
    <name evidence="2" type="primary">rfbG</name>
    <name evidence="2" type="ORF">PYH38_001047</name>
</gene>
<sequence>MVAVRTGADSSAREHYTAASKTLDHEAIVDEWYLSQVLRGRRILVTGHTGFKGGWLSLWLRRLGAHVVGVALPATVPSFCAAVDLEGLVEGHVGDIRAETDFNQNIEGHDFDLIIHMAAQAVVRASYESPVDTYLTNVVGTAVVLEAARRMPSLRGIVVVTSDKCYENREWVWGYRENDPMGGRDPYSSSKGCAELVAAAYRSSFFSDPEGPQLATVRAGNVIGGGDWGADRLIPDLVRSVETGTPARLRNPKNVRPWQHVLEPVRGYLMLAAGLIDAGASFAGSWNFGPEKEATVDVGTLADMVVAHWGDSPPEYVIEPRTGEPPESMVLRLDSTKSHIELDWRPLLRLDDAVAMTVAWYRNYLERPAQIRRFSQQQLEQYAETWGRIV</sequence>
<dbReference type="Proteomes" id="UP001235547">
    <property type="component" value="Chromosome 2"/>
</dbReference>
<dbReference type="PANTHER" id="PTHR43245:SF10">
    <property type="entry name" value="SUGAR DEHYDRATASE_EPIMERASE YFNG-RELATED"/>
    <property type="match status" value="1"/>
</dbReference>